<dbReference type="SUPFAM" id="SSF54236">
    <property type="entry name" value="Ubiquitin-like"/>
    <property type="match status" value="1"/>
</dbReference>
<dbReference type="OrthoDB" id="10022194at2759"/>
<reference evidence="2" key="1">
    <citation type="submission" date="2021-02" db="EMBL/GenBank/DDBJ databases">
        <authorList>
            <person name="Nowell W R."/>
        </authorList>
    </citation>
    <scope>NUCLEOTIDE SEQUENCE</scope>
</reference>
<dbReference type="InterPro" id="IPR029071">
    <property type="entry name" value="Ubiquitin-like_domsf"/>
</dbReference>
<feature type="region of interest" description="Disordered" evidence="1">
    <location>
        <begin position="385"/>
        <end position="417"/>
    </location>
</feature>
<protein>
    <recommendedName>
        <fullName evidence="5">Ubiquitin-like domain-containing protein</fullName>
    </recommendedName>
</protein>
<dbReference type="Proteomes" id="UP000663834">
    <property type="component" value="Unassembled WGS sequence"/>
</dbReference>
<dbReference type="Gene3D" id="3.10.20.90">
    <property type="entry name" value="Phosphatidylinositol 3-kinase Catalytic Subunit, Chain A, domain 1"/>
    <property type="match status" value="1"/>
</dbReference>
<name>A0A815E4R6_9BILA</name>
<comment type="caution">
    <text evidence="2">The sequence shown here is derived from an EMBL/GenBank/DDBJ whole genome shotgun (WGS) entry which is preliminary data.</text>
</comment>
<gene>
    <name evidence="3" type="ORF">CJN711_LOCUS19293</name>
    <name evidence="2" type="ORF">KQP761_LOCUS4982</name>
</gene>
<organism evidence="2 4">
    <name type="scientific">Rotaria magnacalcarata</name>
    <dbReference type="NCBI Taxonomy" id="392030"/>
    <lineage>
        <taxon>Eukaryota</taxon>
        <taxon>Metazoa</taxon>
        <taxon>Spiralia</taxon>
        <taxon>Gnathifera</taxon>
        <taxon>Rotifera</taxon>
        <taxon>Eurotatoria</taxon>
        <taxon>Bdelloidea</taxon>
        <taxon>Philodinida</taxon>
        <taxon>Philodinidae</taxon>
        <taxon>Rotaria</taxon>
    </lineage>
</organism>
<evidence type="ECO:0000313" key="2">
    <source>
        <dbReference type="EMBL" id="CAF1305478.1"/>
    </source>
</evidence>
<evidence type="ECO:0000313" key="3">
    <source>
        <dbReference type="EMBL" id="CAF1348400.1"/>
    </source>
</evidence>
<sequence>MDNEFAVIKVRKQELNNTNIKSYENNVRISYAYDNERNPSHICIIADSEYIWTQTLQELEWLAVSSIDGVATIRSLNSTVIILYDKTNQTLADFFASLQAMLVHEPNLALSGSDLLPSNQGHAESSMIDELINVINTGAVDQTELIARKIATSKVNVQFNLLNKNDKEETRKAGSKSAEIKKESSDHILELTLSIESLMEHDPIIAPITVSSGTTLQSLKEQIENQSGIKSSSQYWFAFKRYPIPNDYIFGSSLPVVSIQQQQQQQQQPSINYIRSGDTLILTGRANIRIKDEKDPGNIRNYSNVKLQLTTGKSDPNLILQLPIDNEVVGRFNLRDCSYLDRSSSRGVVECIRNNSTEEILLILNSTEESAPLLEHMRNYLMAGPEATRGSTPESARRPAPEPARGPSPTPIPAPISNEDVNRLISALNENNTDEASRFARKLASNRAAIQFSLDMINEHGNAAPRQPPKPVIQPLKLKLAIESFLIDQCTDEKYDVAILPETTINDLKQIVYRDTEISVQQQYWFINREHLTDTYTFGVTTPLVNENTVLTLYIAKPQQN</sequence>
<dbReference type="EMBL" id="CAJNOV010009034">
    <property type="protein sequence ID" value="CAF1348400.1"/>
    <property type="molecule type" value="Genomic_DNA"/>
</dbReference>
<accession>A0A815E4R6</accession>
<dbReference type="EMBL" id="CAJNOW010001111">
    <property type="protein sequence ID" value="CAF1305478.1"/>
    <property type="molecule type" value="Genomic_DNA"/>
</dbReference>
<proteinExistence type="predicted"/>
<feature type="compositionally biased region" description="Pro residues" evidence="1">
    <location>
        <begin position="401"/>
        <end position="414"/>
    </location>
</feature>
<dbReference type="Proteomes" id="UP000663855">
    <property type="component" value="Unassembled WGS sequence"/>
</dbReference>
<evidence type="ECO:0008006" key="5">
    <source>
        <dbReference type="Google" id="ProtNLM"/>
    </source>
</evidence>
<dbReference type="AlphaFoldDB" id="A0A815E4R6"/>
<dbReference type="CDD" id="cd17039">
    <property type="entry name" value="Ubl_ubiquitin_like"/>
    <property type="match status" value="1"/>
</dbReference>
<evidence type="ECO:0000313" key="4">
    <source>
        <dbReference type="Proteomes" id="UP000663834"/>
    </source>
</evidence>
<evidence type="ECO:0000256" key="1">
    <source>
        <dbReference type="SAM" id="MobiDB-lite"/>
    </source>
</evidence>